<protein>
    <recommendedName>
        <fullName evidence="3">Tyr recombinase domain-containing protein</fullName>
    </recommendedName>
</protein>
<proteinExistence type="predicted"/>
<dbReference type="Proteomes" id="UP000619041">
    <property type="component" value="Unassembled WGS sequence"/>
</dbReference>
<dbReference type="RefSeq" id="WP_188643995.1">
    <property type="nucleotide sequence ID" value="NZ_BMKL01000001.1"/>
</dbReference>
<dbReference type="Gene3D" id="1.10.443.10">
    <property type="entry name" value="Intergrase catalytic core"/>
    <property type="match status" value="1"/>
</dbReference>
<dbReference type="SUPFAM" id="SSF56349">
    <property type="entry name" value="DNA breaking-rejoining enzymes"/>
    <property type="match status" value="1"/>
</dbReference>
<dbReference type="CDD" id="cd00397">
    <property type="entry name" value="DNA_BRE_C"/>
    <property type="match status" value="1"/>
</dbReference>
<reference evidence="5" key="1">
    <citation type="journal article" date="2019" name="Int. J. Syst. Evol. Microbiol.">
        <title>The Global Catalogue of Microorganisms (GCM) 10K type strain sequencing project: providing services to taxonomists for standard genome sequencing and annotation.</title>
        <authorList>
            <consortium name="The Broad Institute Genomics Platform"/>
            <consortium name="The Broad Institute Genome Sequencing Center for Infectious Disease"/>
            <person name="Wu L."/>
            <person name="Ma J."/>
        </authorList>
    </citation>
    <scope>NUCLEOTIDE SEQUENCE [LARGE SCALE GENOMIC DNA]</scope>
    <source>
        <strain evidence="5">CGMCC 1.15959</strain>
    </source>
</reference>
<organism evidence="4 5">
    <name type="scientific">Tsuneonella deserti</name>
    <dbReference type="NCBI Taxonomy" id="2035528"/>
    <lineage>
        <taxon>Bacteria</taxon>
        <taxon>Pseudomonadati</taxon>
        <taxon>Pseudomonadota</taxon>
        <taxon>Alphaproteobacteria</taxon>
        <taxon>Sphingomonadales</taxon>
        <taxon>Erythrobacteraceae</taxon>
        <taxon>Tsuneonella</taxon>
    </lineage>
</organism>
<feature type="region of interest" description="Disordered" evidence="2">
    <location>
        <begin position="133"/>
        <end position="154"/>
    </location>
</feature>
<gene>
    <name evidence="4" type="ORF">GCM10011515_08430</name>
</gene>
<dbReference type="PROSITE" id="PS51898">
    <property type="entry name" value="TYR_RECOMBINASE"/>
    <property type="match status" value="1"/>
</dbReference>
<sequence>MSNGEEIPLLLDELGLPQVLPNAHVLALSRNSGKSPSSQEQRLRGIDRGLAFFAKEGIDLITRVASGDFLSLDELNDLSVACRARADGKGQIGGATAGFYWDAVQDYITWHADAVIGRAHGANKEMLVRQRDEFRKRSKAARPNSSAGPTYPDRLGLKPQLRELLLEVTKPGSKHNPFHPKVQIRNRALILVGLELGLRGGEELCLRVSDYDPKQCPPTLVVVPRAPDPNDKRKKKPRVKTLGRLLEPPEYVCAAIEAWRKERRDMSKYPNARRHGYMFVEWTGDELAERSLRSIYERLGEAIEVLGGISSHIVRHSAADLDTELADAEGWPEDEWRRHMTYKFGWAAESVQPFEYAKGATSRKVNARLRAQQRRDLGLE</sequence>
<dbReference type="InterPro" id="IPR002104">
    <property type="entry name" value="Integrase_catalytic"/>
</dbReference>
<dbReference type="InterPro" id="IPR013762">
    <property type="entry name" value="Integrase-like_cat_sf"/>
</dbReference>
<accession>A0ABQ1S2H1</accession>
<evidence type="ECO:0000313" key="4">
    <source>
        <dbReference type="EMBL" id="GGD91069.1"/>
    </source>
</evidence>
<dbReference type="Pfam" id="PF00589">
    <property type="entry name" value="Phage_integrase"/>
    <property type="match status" value="1"/>
</dbReference>
<evidence type="ECO:0000256" key="2">
    <source>
        <dbReference type="SAM" id="MobiDB-lite"/>
    </source>
</evidence>
<dbReference type="InterPro" id="IPR011010">
    <property type="entry name" value="DNA_brk_join_enz"/>
</dbReference>
<comment type="caution">
    <text evidence="4">The sequence shown here is derived from an EMBL/GenBank/DDBJ whole genome shotgun (WGS) entry which is preliminary data.</text>
</comment>
<evidence type="ECO:0000259" key="3">
    <source>
        <dbReference type="PROSITE" id="PS51898"/>
    </source>
</evidence>
<name>A0ABQ1S2H1_9SPHN</name>
<feature type="domain" description="Tyr recombinase" evidence="3">
    <location>
        <begin position="150"/>
        <end position="369"/>
    </location>
</feature>
<evidence type="ECO:0000256" key="1">
    <source>
        <dbReference type="ARBA" id="ARBA00023172"/>
    </source>
</evidence>
<evidence type="ECO:0000313" key="5">
    <source>
        <dbReference type="Proteomes" id="UP000619041"/>
    </source>
</evidence>
<keyword evidence="1" id="KW-0233">DNA recombination</keyword>
<keyword evidence="5" id="KW-1185">Reference proteome</keyword>
<dbReference type="EMBL" id="BMKL01000001">
    <property type="protein sequence ID" value="GGD91069.1"/>
    <property type="molecule type" value="Genomic_DNA"/>
</dbReference>